<gene>
    <name evidence="2" type="ORF">Vbra_9796</name>
</gene>
<evidence type="ECO:0000256" key="1">
    <source>
        <dbReference type="SAM" id="Phobius"/>
    </source>
</evidence>
<reference evidence="2 3" key="1">
    <citation type="submission" date="2014-11" db="EMBL/GenBank/DDBJ databases">
        <authorList>
            <person name="Zhu J."/>
            <person name="Qi W."/>
            <person name="Song R."/>
        </authorList>
    </citation>
    <scope>NUCLEOTIDE SEQUENCE [LARGE SCALE GENOMIC DNA]</scope>
</reference>
<organism evidence="2 3">
    <name type="scientific">Vitrella brassicaformis (strain CCMP3155)</name>
    <dbReference type="NCBI Taxonomy" id="1169540"/>
    <lineage>
        <taxon>Eukaryota</taxon>
        <taxon>Sar</taxon>
        <taxon>Alveolata</taxon>
        <taxon>Colpodellida</taxon>
        <taxon>Vitrellaceae</taxon>
        <taxon>Vitrella</taxon>
    </lineage>
</organism>
<evidence type="ECO:0000313" key="3">
    <source>
        <dbReference type="Proteomes" id="UP000041254"/>
    </source>
</evidence>
<dbReference type="PhylomeDB" id="A0A0G4GA49"/>
<keyword evidence="1" id="KW-1133">Transmembrane helix</keyword>
<dbReference type="InParanoid" id="A0A0G4GA49"/>
<protein>
    <submittedName>
        <fullName evidence="2">Uncharacterized protein</fullName>
    </submittedName>
</protein>
<accession>A0A0G4GA49</accession>
<keyword evidence="1" id="KW-0472">Membrane</keyword>
<evidence type="ECO:0000313" key="2">
    <source>
        <dbReference type="EMBL" id="CEM25743.1"/>
    </source>
</evidence>
<keyword evidence="1" id="KW-0812">Transmembrane</keyword>
<dbReference type="VEuPathDB" id="CryptoDB:Vbra_9796"/>
<feature type="transmembrane region" description="Helical" evidence="1">
    <location>
        <begin position="175"/>
        <end position="204"/>
    </location>
</feature>
<dbReference type="AlphaFoldDB" id="A0A0G4GA49"/>
<dbReference type="Proteomes" id="UP000041254">
    <property type="component" value="Unassembled WGS sequence"/>
</dbReference>
<proteinExistence type="predicted"/>
<sequence length="222" mass="24269">MIPIGEAVRPPQSAGDQCEDQPAALSTFSSNLSSSVSLWQEQHHDVEVSAAGTGNRITATTHGDDERRASFTSATSTAATFKLNEARQTSVPHRESSGRLLRRELEERIIDAMVGEFREAAGYEAAHEEWPTTLEYKTINHPDGTTTEVLVGATFQPEPLCMTTRRVFIFTMQQLAANLAIAIIFVGFALIYASLMCSAALYLLSQHLSSPYTSRTGPTCKE</sequence>
<dbReference type="EMBL" id="CDMY01000603">
    <property type="protein sequence ID" value="CEM25743.1"/>
    <property type="molecule type" value="Genomic_DNA"/>
</dbReference>
<name>A0A0G4GA49_VITBC</name>
<keyword evidence="3" id="KW-1185">Reference proteome</keyword>